<evidence type="ECO:0000313" key="3">
    <source>
        <dbReference type="Proteomes" id="UP000013984"/>
    </source>
</evidence>
<feature type="compositionally biased region" description="Basic and acidic residues" evidence="1">
    <location>
        <begin position="1"/>
        <end position="11"/>
    </location>
</feature>
<evidence type="ECO:0000256" key="1">
    <source>
        <dbReference type="SAM" id="MobiDB-lite"/>
    </source>
</evidence>
<dbReference type="STRING" id="1218599.LEP1GSC195_2249"/>
<proteinExistence type="predicted"/>
<feature type="compositionally biased region" description="Polar residues" evidence="1">
    <location>
        <begin position="15"/>
        <end position="25"/>
    </location>
</feature>
<evidence type="ECO:0000313" key="2">
    <source>
        <dbReference type="EMBL" id="EOQ97492.1"/>
    </source>
</evidence>
<dbReference type="AlphaFoldDB" id="R9A5W1"/>
<accession>R9A5W1</accession>
<organism evidence="2 3">
    <name type="scientific">Leptospira wolbachii serovar Codice str. CDC</name>
    <dbReference type="NCBI Taxonomy" id="1218599"/>
    <lineage>
        <taxon>Bacteria</taxon>
        <taxon>Pseudomonadati</taxon>
        <taxon>Spirochaetota</taxon>
        <taxon>Spirochaetia</taxon>
        <taxon>Leptospirales</taxon>
        <taxon>Leptospiraceae</taxon>
        <taxon>Leptospira</taxon>
    </lineage>
</organism>
<feature type="region of interest" description="Disordered" evidence="1">
    <location>
        <begin position="1"/>
        <end position="25"/>
    </location>
</feature>
<protein>
    <submittedName>
        <fullName evidence="2">Uncharacterized protein</fullName>
    </submittedName>
</protein>
<comment type="caution">
    <text evidence="2">The sequence shown here is derived from an EMBL/GenBank/DDBJ whole genome shotgun (WGS) entry which is preliminary data.</text>
</comment>
<reference evidence="2" key="1">
    <citation type="submission" date="2013-04" db="EMBL/GenBank/DDBJ databases">
        <authorList>
            <person name="Harkins D.M."/>
            <person name="Durkin A.S."/>
            <person name="Brinkac L.M."/>
            <person name="Haft D.H."/>
            <person name="Selengut J.D."/>
            <person name="Sanka R."/>
            <person name="DePew J."/>
            <person name="Purushe J."/>
            <person name="Galloway R.L."/>
            <person name="Vinetz J.M."/>
            <person name="Sutton G.G."/>
            <person name="Nierman W.C."/>
            <person name="Fouts D.E."/>
        </authorList>
    </citation>
    <scope>NUCLEOTIDE SEQUENCE [LARGE SCALE GENOMIC DNA]</scope>
    <source>
        <strain evidence="2">CDC</strain>
    </source>
</reference>
<gene>
    <name evidence="2" type="ORF">LEP1GSC195_2249</name>
</gene>
<name>R9A5W1_9LEPT</name>
<dbReference type="Proteomes" id="UP000013984">
    <property type="component" value="Unassembled WGS sequence"/>
</dbReference>
<sequence length="44" mass="5027">MREITKGHFGDKTQGIPNKNHTNQNYCPLKKVTEEITNRGVKSL</sequence>
<dbReference type="EMBL" id="AOGZ02000014">
    <property type="protein sequence ID" value="EOQ97492.1"/>
    <property type="molecule type" value="Genomic_DNA"/>
</dbReference>
<keyword evidence="3" id="KW-1185">Reference proteome</keyword>